<name>A0A1L7X0H5_9HELO</name>
<dbReference type="Pfam" id="PF00903">
    <property type="entry name" value="Glyoxalase"/>
    <property type="match status" value="1"/>
</dbReference>
<dbReference type="InterPro" id="IPR037523">
    <property type="entry name" value="VOC_core"/>
</dbReference>
<dbReference type="PROSITE" id="PS51819">
    <property type="entry name" value="VOC"/>
    <property type="match status" value="1"/>
</dbReference>
<evidence type="ECO:0000313" key="3">
    <source>
        <dbReference type="Proteomes" id="UP000184330"/>
    </source>
</evidence>
<keyword evidence="3" id="KW-1185">Reference proteome</keyword>
<dbReference type="PANTHER" id="PTHR35006">
    <property type="entry name" value="GLYOXALASE FAMILY PROTEIN (AFU_ORTHOLOGUE AFUA_5G14830)"/>
    <property type="match status" value="1"/>
</dbReference>
<dbReference type="Gene3D" id="3.10.180.10">
    <property type="entry name" value="2,3-Dihydroxybiphenyl 1,2-Dioxygenase, domain 1"/>
    <property type="match status" value="1"/>
</dbReference>
<dbReference type="InterPro" id="IPR029068">
    <property type="entry name" value="Glyas_Bleomycin-R_OHBP_Dase"/>
</dbReference>
<dbReference type="EMBL" id="FJOG01000012">
    <property type="protein sequence ID" value="CZR58525.1"/>
    <property type="molecule type" value="Genomic_DNA"/>
</dbReference>
<evidence type="ECO:0000259" key="1">
    <source>
        <dbReference type="PROSITE" id="PS51819"/>
    </source>
</evidence>
<accession>A0A1L7X0H5</accession>
<dbReference type="InterPro" id="IPR004360">
    <property type="entry name" value="Glyas_Fos-R_dOase_dom"/>
</dbReference>
<reference evidence="2 3" key="1">
    <citation type="submission" date="2016-03" db="EMBL/GenBank/DDBJ databases">
        <authorList>
            <person name="Ploux O."/>
        </authorList>
    </citation>
    <scope>NUCLEOTIDE SEQUENCE [LARGE SCALE GENOMIC DNA]</scope>
    <source>
        <strain evidence="2 3">UAMH 11012</strain>
    </source>
</reference>
<dbReference type="CDD" id="cd07262">
    <property type="entry name" value="VOC_like"/>
    <property type="match status" value="1"/>
</dbReference>
<dbReference type="OrthoDB" id="10249419at2759"/>
<proteinExistence type="predicted"/>
<dbReference type="Proteomes" id="UP000184330">
    <property type="component" value="Unassembled WGS sequence"/>
</dbReference>
<protein>
    <recommendedName>
        <fullName evidence="1">VOC domain-containing protein</fullName>
    </recommendedName>
</protein>
<feature type="domain" description="VOC" evidence="1">
    <location>
        <begin position="15"/>
        <end position="139"/>
    </location>
</feature>
<sequence length="142" mass="15672">MTAEYYRTNPGRRGLLGHVSFGVVSYEISKRFYTALLKPFGVDLVFDDPDRKILGYGIDADHEVVNIFEHGSEARPPGSGTHLAFNAPSREAVKEFWNAGVENGGLSAGEPGVRENYGKNYYAAFIYDPDGFKLEAVFQESG</sequence>
<dbReference type="PANTHER" id="PTHR35006:SF1">
    <property type="entry name" value="BLL2941 PROTEIN"/>
    <property type="match status" value="1"/>
</dbReference>
<dbReference type="AlphaFoldDB" id="A0A1L7X0H5"/>
<gene>
    <name evidence="2" type="ORF">PAC_08417</name>
</gene>
<evidence type="ECO:0000313" key="2">
    <source>
        <dbReference type="EMBL" id="CZR58525.1"/>
    </source>
</evidence>
<organism evidence="2 3">
    <name type="scientific">Phialocephala subalpina</name>
    <dbReference type="NCBI Taxonomy" id="576137"/>
    <lineage>
        <taxon>Eukaryota</taxon>
        <taxon>Fungi</taxon>
        <taxon>Dikarya</taxon>
        <taxon>Ascomycota</taxon>
        <taxon>Pezizomycotina</taxon>
        <taxon>Leotiomycetes</taxon>
        <taxon>Helotiales</taxon>
        <taxon>Mollisiaceae</taxon>
        <taxon>Phialocephala</taxon>
        <taxon>Phialocephala fortinii species complex</taxon>
    </lineage>
</organism>
<dbReference type="STRING" id="576137.A0A1L7X0H5"/>
<dbReference type="SUPFAM" id="SSF54593">
    <property type="entry name" value="Glyoxalase/Bleomycin resistance protein/Dihydroxybiphenyl dioxygenase"/>
    <property type="match status" value="1"/>
</dbReference>